<dbReference type="Gene3D" id="3.40.50.300">
    <property type="entry name" value="P-loop containing nucleotide triphosphate hydrolases"/>
    <property type="match status" value="1"/>
</dbReference>
<feature type="binding site" evidence="9">
    <location>
        <position position="51"/>
    </location>
    <ligand>
        <name>Mg(2+)</name>
        <dbReference type="ChEBI" id="CHEBI:18420"/>
    </ligand>
</feature>
<comment type="subunit">
    <text evidence="9">Homodimer.</text>
</comment>
<dbReference type="Proteomes" id="UP000045175">
    <property type="component" value="Unassembled WGS sequence"/>
</dbReference>
<feature type="active site" evidence="9">
    <location>
        <position position="38"/>
    </location>
</feature>
<evidence type="ECO:0000313" key="13">
    <source>
        <dbReference type="Proteomes" id="UP000038622"/>
    </source>
</evidence>
<keyword evidence="7 9" id="KW-0460">Magnesium</keyword>
<organism evidence="10 13">
    <name type="scientific">Helicobacter ailurogastricus</name>
    <dbReference type="NCBI Taxonomy" id="1578720"/>
    <lineage>
        <taxon>Bacteria</taxon>
        <taxon>Pseudomonadati</taxon>
        <taxon>Campylobacterota</taxon>
        <taxon>Epsilonproteobacteria</taxon>
        <taxon>Campylobacterales</taxon>
        <taxon>Helicobacteraceae</taxon>
        <taxon>Helicobacter</taxon>
    </lineage>
</organism>
<reference evidence="14 15" key="2">
    <citation type="submission" date="2014-12" db="EMBL/GenBank/DDBJ databases">
        <authorList>
            <person name="Jaenicke S."/>
        </authorList>
    </citation>
    <scope>NUCLEOTIDE SEQUENCE [LARGE SCALE GENOMIC DNA]</scope>
</reference>
<name>A0A0K2X2L6_9HELI</name>
<dbReference type="RefSeq" id="WP_053941676.1">
    <property type="nucleotide sequence ID" value="NZ_CDMH01000057.1"/>
</dbReference>
<dbReference type="GO" id="GO:0005829">
    <property type="term" value="C:cytosol"/>
    <property type="evidence" value="ECO:0007669"/>
    <property type="project" value="TreeGrafter"/>
</dbReference>
<dbReference type="EMBL" id="CDML01000011">
    <property type="protein sequence ID" value="CRF40700.1"/>
    <property type="molecule type" value="Genomic_DNA"/>
</dbReference>
<comment type="subcellular location">
    <subcellularLocation>
        <location evidence="9">Cytoplasm</location>
    </subcellularLocation>
</comment>
<comment type="cofactor">
    <cofactor evidence="9">
        <name>Mg(2+)</name>
        <dbReference type="ChEBI" id="CHEBI:18420"/>
    </cofactor>
</comment>
<protein>
    <recommendedName>
        <fullName evidence="9">ATP-dependent dethiobiotin synthetase BioD</fullName>
        <ecNumber evidence="9">6.3.3.3</ecNumber>
    </recommendedName>
    <alternativeName>
        <fullName evidence="9">DTB synthetase</fullName>
        <shortName evidence="9">DTBS</shortName>
    </alternativeName>
    <alternativeName>
        <fullName evidence="9">Dethiobiotin synthase</fullName>
    </alternativeName>
</protein>
<feature type="binding site" evidence="9">
    <location>
        <position position="51"/>
    </location>
    <ligand>
        <name>ATP</name>
        <dbReference type="ChEBI" id="CHEBI:30616"/>
    </ligand>
</feature>
<dbReference type="PANTHER" id="PTHR43210:SF2">
    <property type="entry name" value="ATP-DEPENDENT DETHIOBIOTIN SYNTHETASE BIOD 2"/>
    <property type="match status" value="1"/>
</dbReference>
<dbReference type="EMBL" id="CDMH01000057">
    <property type="protein sequence ID" value="CRF43093.1"/>
    <property type="molecule type" value="Genomic_DNA"/>
</dbReference>
<comment type="catalytic activity">
    <reaction evidence="8">
        <text>(7R,8S)-8-amino-7-(carboxyamino)nonanoate + ATP = (4R,5S)-dethiobiotin + ADP + phosphate + H(+)</text>
        <dbReference type="Rhea" id="RHEA:63684"/>
        <dbReference type="ChEBI" id="CHEBI:15378"/>
        <dbReference type="ChEBI" id="CHEBI:30616"/>
        <dbReference type="ChEBI" id="CHEBI:43474"/>
        <dbReference type="ChEBI" id="CHEBI:149470"/>
        <dbReference type="ChEBI" id="CHEBI:149473"/>
        <dbReference type="ChEBI" id="CHEBI:456216"/>
    </reaction>
</comment>
<keyword evidence="13" id="KW-1185">Reference proteome</keyword>
<comment type="caution">
    <text evidence="9">Lacks conserved residue(s) required for the propagation of feature annotation.</text>
</comment>
<dbReference type="AlphaFoldDB" id="A0A0K2X2L6"/>
<feature type="binding site" evidence="9">
    <location>
        <position position="42"/>
    </location>
    <ligand>
        <name>substrate</name>
    </ligand>
</feature>
<evidence type="ECO:0000313" key="10">
    <source>
        <dbReference type="EMBL" id="CRF40700.1"/>
    </source>
</evidence>
<comment type="catalytic activity">
    <reaction evidence="9">
        <text>(7R,8S)-7,8-diammoniononanoate + CO2 + ATP = (4R,5S)-dethiobiotin + ADP + phosphate + 3 H(+)</text>
        <dbReference type="Rhea" id="RHEA:15805"/>
        <dbReference type="ChEBI" id="CHEBI:15378"/>
        <dbReference type="ChEBI" id="CHEBI:16526"/>
        <dbReference type="ChEBI" id="CHEBI:30616"/>
        <dbReference type="ChEBI" id="CHEBI:43474"/>
        <dbReference type="ChEBI" id="CHEBI:149469"/>
        <dbReference type="ChEBI" id="CHEBI:149473"/>
        <dbReference type="ChEBI" id="CHEBI:456216"/>
        <dbReference type="EC" id="6.3.3.3"/>
    </reaction>
</comment>
<dbReference type="UniPathway" id="UPA00078">
    <property type="reaction ID" value="UER00161"/>
</dbReference>
<dbReference type="GO" id="GO:0005524">
    <property type="term" value="F:ATP binding"/>
    <property type="evidence" value="ECO:0007669"/>
    <property type="project" value="UniProtKB-UniRule"/>
</dbReference>
<dbReference type="NCBIfam" id="TIGR00347">
    <property type="entry name" value="bioD"/>
    <property type="match status" value="1"/>
</dbReference>
<proteinExistence type="inferred from homology"/>
<dbReference type="PANTHER" id="PTHR43210">
    <property type="entry name" value="DETHIOBIOTIN SYNTHETASE"/>
    <property type="match status" value="1"/>
</dbReference>
<evidence type="ECO:0000256" key="3">
    <source>
        <dbReference type="ARBA" id="ARBA00022723"/>
    </source>
</evidence>
<dbReference type="InterPro" id="IPR027417">
    <property type="entry name" value="P-loop_NTPase"/>
</dbReference>
<comment type="similarity">
    <text evidence="9">Belongs to the dethiobiotin synthetase family.</text>
</comment>
<evidence type="ECO:0000256" key="6">
    <source>
        <dbReference type="ARBA" id="ARBA00022840"/>
    </source>
</evidence>
<dbReference type="PIRSF" id="PIRSF006755">
    <property type="entry name" value="DTB_synth"/>
    <property type="match status" value="1"/>
</dbReference>
<evidence type="ECO:0000313" key="14">
    <source>
        <dbReference type="Proteomes" id="UP000041394"/>
    </source>
</evidence>
<feature type="binding site" evidence="9">
    <location>
        <position position="117"/>
    </location>
    <ligand>
        <name>Mg(2+)</name>
        <dbReference type="ChEBI" id="CHEBI:18420"/>
    </ligand>
</feature>
<dbReference type="EMBL" id="CDMN01000034">
    <property type="protein sequence ID" value="CRF44322.1"/>
    <property type="molecule type" value="Genomic_DNA"/>
</dbReference>
<evidence type="ECO:0000313" key="15">
    <source>
        <dbReference type="Proteomes" id="UP000045175"/>
    </source>
</evidence>
<dbReference type="InterPro" id="IPR004472">
    <property type="entry name" value="DTB_synth_BioD"/>
</dbReference>
<evidence type="ECO:0000256" key="9">
    <source>
        <dbReference type="HAMAP-Rule" id="MF_00336"/>
    </source>
</evidence>
<dbReference type="CDD" id="cd03109">
    <property type="entry name" value="DTBS"/>
    <property type="match status" value="1"/>
</dbReference>
<evidence type="ECO:0000256" key="1">
    <source>
        <dbReference type="ARBA" id="ARBA00022490"/>
    </source>
</evidence>
<feature type="binding site" evidence="9">
    <location>
        <begin position="117"/>
        <end position="120"/>
    </location>
    <ligand>
        <name>ATP</name>
        <dbReference type="ChEBI" id="CHEBI:30616"/>
    </ligand>
</feature>
<reference evidence="13" key="3">
    <citation type="submission" date="2014-12" db="EMBL/GenBank/DDBJ databases">
        <authorList>
            <person name="Smet A."/>
        </authorList>
    </citation>
    <scope>NUCLEOTIDE SEQUENCE [LARGE SCALE GENOMIC DNA]</scope>
</reference>
<keyword evidence="2 9" id="KW-0436">Ligase</keyword>
<dbReference type="Pfam" id="PF13500">
    <property type="entry name" value="AAA_26"/>
    <property type="match status" value="1"/>
</dbReference>
<gene>
    <name evidence="9" type="primary">bioD</name>
    <name evidence="10" type="ORF">HAL011_04620</name>
    <name evidence="11" type="ORF">HAL013_13170</name>
    <name evidence="12" type="ORF">HAL09_08980</name>
</gene>
<dbReference type="HAMAP" id="MF_00336">
    <property type="entry name" value="BioD"/>
    <property type="match status" value="1"/>
</dbReference>
<evidence type="ECO:0000256" key="4">
    <source>
        <dbReference type="ARBA" id="ARBA00022741"/>
    </source>
</evidence>
<dbReference type="GO" id="GO:0009102">
    <property type="term" value="P:biotin biosynthetic process"/>
    <property type="evidence" value="ECO:0007669"/>
    <property type="project" value="UniProtKB-UniRule"/>
</dbReference>
<sequence length="219" mass="24777">MHRPIFVSATNTDMGKTTIALKLAKLCNERGVKTLLVKPIETGINTQETSDAETFLEENQHIDPDLTLDDISFYRFVLAASPFVAARFEPHLPPIDFKHIEKKLKALQERCDLLIIEGVGGLLVPLDEKVRIVDLALHLKTKLLLISASKLGMLNDLLLNLHYLSAGKIPCQIAINMLESRAYYQTNKPYIDYLNNSLKDPILVFQEQQELLLNRLLES</sequence>
<evidence type="ECO:0000256" key="2">
    <source>
        <dbReference type="ARBA" id="ARBA00022598"/>
    </source>
</evidence>
<feature type="binding site" evidence="9">
    <location>
        <position position="17"/>
    </location>
    <ligand>
        <name>Mg(2+)</name>
        <dbReference type="ChEBI" id="CHEBI:18420"/>
    </ligand>
</feature>
<dbReference type="GO" id="GO:0000287">
    <property type="term" value="F:magnesium ion binding"/>
    <property type="evidence" value="ECO:0007669"/>
    <property type="project" value="UniProtKB-UniRule"/>
</dbReference>
<dbReference type="SUPFAM" id="SSF52540">
    <property type="entry name" value="P-loop containing nucleoside triphosphate hydrolases"/>
    <property type="match status" value="1"/>
</dbReference>
<dbReference type="Proteomes" id="UP000041394">
    <property type="component" value="Unassembled WGS sequence"/>
</dbReference>
<accession>A0A0K2X2L6</accession>
<keyword evidence="4 9" id="KW-0547">Nucleotide-binding</keyword>
<dbReference type="OrthoDB" id="9802097at2"/>
<evidence type="ECO:0000256" key="8">
    <source>
        <dbReference type="ARBA" id="ARBA00047386"/>
    </source>
</evidence>
<evidence type="ECO:0000313" key="11">
    <source>
        <dbReference type="EMBL" id="CRF43093.1"/>
    </source>
</evidence>
<keyword evidence="1 9" id="KW-0963">Cytoplasm</keyword>
<reference evidence="10" key="1">
    <citation type="submission" date="2014-12" db="EMBL/GenBank/DDBJ databases">
        <title>Whole genome sequences of four Staphylococcus schleiferi canine isolates.</title>
        <authorList>
            <person name="Misic A.M."/>
            <person name="Cain C."/>
            <person name="Morris D.O."/>
            <person name="Rankin S."/>
            <person name="Beiting D."/>
        </authorList>
    </citation>
    <scope>NUCLEOTIDE SEQUENCE</scope>
    <source>
        <strain evidence="10">ASB11</strain>
        <strain evidence="11">ASB13</strain>
        <strain evidence="12">ASB9</strain>
    </source>
</reference>
<comment type="pathway">
    <text evidence="9">Cofactor biosynthesis; biotin biosynthesis; biotin from 7,8-diaminononanoate: step 1/2.</text>
</comment>
<dbReference type="GO" id="GO:0004141">
    <property type="term" value="F:dethiobiotin synthase activity"/>
    <property type="evidence" value="ECO:0007669"/>
    <property type="project" value="UniProtKB-UniRule"/>
</dbReference>
<keyword evidence="5 9" id="KW-0093">Biotin biosynthesis</keyword>
<evidence type="ECO:0000313" key="12">
    <source>
        <dbReference type="EMBL" id="CRF44322.1"/>
    </source>
</evidence>
<keyword evidence="3 9" id="KW-0479">Metal-binding</keyword>
<dbReference type="STRING" id="1578720.HAL011_04620"/>
<evidence type="ECO:0000256" key="5">
    <source>
        <dbReference type="ARBA" id="ARBA00022756"/>
    </source>
</evidence>
<evidence type="ECO:0000256" key="7">
    <source>
        <dbReference type="ARBA" id="ARBA00022842"/>
    </source>
</evidence>
<dbReference type="EC" id="6.3.3.3" evidence="9"/>
<dbReference type="Proteomes" id="UP000038622">
    <property type="component" value="Unassembled WGS sequence"/>
</dbReference>
<comment type="function">
    <text evidence="9">Catalyzes a mechanistically unusual reaction, the ATP-dependent insertion of CO2 between the N7 and N8 nitrogen atoms of 7,8-diaminopelargonic acid (DAPA, also called 7,8-diammoniononanoate) to form a ureido ring.</text>
</comment>
<keyword evidence="6 9" id="KW-0067">ATP-binding</keyword>